<proteinExistence type="predicted"/>
<dbReference type="AlphaFoldDB" id="A0A7W7KBP8"/>
<feature type="transmembrane region" description="Helical" evidence="1">
    <location>
        <begin position="344"/>
        <end position="368"/>
    </location>
</feature>
<feature type="transmembrane region" description="Helical" evidence="1">
    <location>
        <begin position="20"/>
        <end position="45"/>
    </location>
</feature>
<reference evidence="2 3" key="1">
    <citation type="submission" date="2020-08" db="EMBL/GenBank/DDBJ databases">
        <title>Functional genomics of gut bacteria from endangered species of beetles.</title>
        <authorList>
            <person name="Carlos-Shanley C."/>
        </authorList>
    </citation>
    <scope>NUCLEOTIDE SEQUENCE [LARGE SCALE GENOMIC DNA]</scope>
    <source>
        <strain evidence="2 3">S00245</strain>
    </source>
</reference>
<keyword evidence="3" id="KW-1185">Reference proteome</keyword>
<name>A0A7W7KBP8_9SPHN</name>
<gene>
    <name evidence="2" type="ORF">HNO88_003207</name>
</gene>
<evidence type="ECO:0000313" key="3">
    <source>
        <dbReference type="Proteomes" id="UP000555448"/>
    </source>
</evidence>
<dbReference type="SUPFAM" id="SSF53448">
    <property type="entry name" value="Nucleotide-diphospho-sugar transferases"/>
    <property type="match status" value="1"/>
</dbReference>
<protein>
    <submittedName>
        <fullName evidence="2">Adsorption protein B</fullName>
    </submittedName>
</protein>
<keyword evidence="1" id="KW-0812">Transmembrane</keyword>
<comment type="caution">
    <text evidence="2">The sequence shown here is derived from an EMBL/GenBank/DDBJ whole genome shotgun (WGS) entry which is preliminary data.</text>
</comment>
<dbReference type="Pfam" id="PF13641">
    <property type="entry name" value="Glyco_tranf_2_3"/>
    <property type="match status" value="1"/>
</dbReference>
<keyword evidence="1" id="KW-0472">Membrane</keyword>
<accession>A0A7W7KBP8</accession>
<dbReference type="Gene3D" id="3.90.550.10">
    <property type="entry name" value="Spore Coat Polysaccharide Biosynthesis Protein SpsA, Chain A"/>
    <property type="match status" value="1"/>
</dbReference>
<sequence>MPEDVLRTMLSIVQLLEQELLYFAAFWFVLGALDEFAVDCVWLFLRLFRKQAEKPCAARPDPRAIAVFIAAWKESQVIGHTIGHALRVWPQRDLRLYVGCYGNDPATVAAAMAGAGDDPRLRIVIHDRPGPTTKADCLNRVYRAMCADEARERRRFAGVVMHDAEDMVHPDAIAVIAAGLADADFVQLPVLPEPQPSSPWIAGHYSDEFAEAHGKTLVVRDALGAPIPAAGVGCGFGRQRLGSLATAREAEGGNGPFASECLTEDYELGLLFSHGGGRSRFLRERDADGRLVATRAYFPATLETAVRQKTRWIHGIALQGWDRLGWSRRPVDVWMRLRDRRGPLMAVVLAAAYAWLCLTGVLFVAKLAGLVVPARTSPGLQIMLWVCLASMLWRIAMRLAFTAREYGLAEGLRSIPRMFVANIIAIMAGRRALVSYMRTLRGAAVVWDKTEHSHHPATLQAAA</sequence>
<dbReference type="Proteomes" id="UP000555448">
    <property type="component" value="Unassembled WGS sequence"/>
</dbReference>
<organism evidence="2 3">
    <name type="scientific">Novosphingobium chloroacetimidivorans</name>
    <dbReference type="NCBI Taxonomy" id="1428314"/>
    <lineage>
        <taxon>Bacteria</taxon>
        <taxon>Pseudomonadati</taxon>
        <taxon>Pseudomonadota</taxon>
        <taxon>Alphaproteobacteria</taxon>
        <taxon>Sphingomonadales</taxon>
        <taxon>Sphingomonadaceae</taxon>
        <taxon>Novosphingobium</taxon>
    </lineage>
</organism>
<dbReference type="EMBL" id="JACHLR010000015">
    <property type="protein sequence ID" value="MBB4859874.1"/>
    <property type="molecule type" value="Genomic_DNA"/>
</dbReference>
<evidence type="ECO:0000313" key="2">
    <source>
        <dbReference type="EMBL" id="MBB4859874.1"/>
    </source>
</evidence>
<dbReference type="InterPro" id="IPR029044">
    <property type="entry name" value="Nucleotide-diphossugar_trans"/>
</dbReference>
<evidence type="ECO:0000256" key="1">
    <source>
        <dbReference type="SAM" id="Phobius"/>
    </source>
</evidence>
<dbReference type="RefSeq" id="WP_184247609.1">
    <property type="nucleotide sequence ID" value="NZ_JACHLR010000015.1"/>
</dbReference>
<dbReference type="NCBIfam" id="NF011307">
    <property type="entry name" value="PRK14716.1-5"/>
    <property type="match status" value="1"/>
</dbReference>
<keyword evidence="1" id="KW-1133">Transmembrane helix</keyword>
<feature type="transmembrane region" description="Helical" evidence="1">
    <location>
        <begin position="380"/>
        <end position="397"/>
    </location>
</feature>